<sequence>MSELAKLFDETVAATDLSEKQKAVLKASLQLFAAKGFDNTSTADIAAAAHVSEGTVYKHFKTKDQLLAAVMRPFVRQVVPRVAGDFIARIQGQAAPDFATFLHYVIKDRLEFAQENRAEAKIFLGELMHDQAMLNMLLKDFQQVAQGPLTAIFQHYQATGEVVDWPVGELFRTFLGVMAGHAVPLILMPTNKFDLERAADEATAVLVQGLRPA</sequence>
<proteinExistence type="predicted"/>
<evidence type="ECO:0000259" key="3">
    <source>
        <dbReference type="PROSITE" id="PS50977"/>
    </source>
</evidence>
<dbReference type="PROSITE" id="PS01081">
    <property type="entry name" value="HTH_TETR_1"/>
    <property type="match status" value="1"/>
</dbReference>
<evidence type="ECO:0000313" key="4">
    <source>
        <dbReference type="EMBL" id="MFD1433221.1"/>
    </source>
</evidence>
<dbReference type="SUPFAM" id="SSF46689">
    <property type="entry name" value="Homeodomain-like"/>
    <property type="match status" value="1"/>
</dbReference>
<reference evidence="5" key="1">
    <citation type="journal article" date="2019" name="Int. J. Syst. Evol. Microbiol.">
        <title>The Global Catalogue of Microorganisms (GCM) 10K type strain sequencing project: providing services to taxonomists for standard genome sequencing and annotation.</title>
        <authorList>
            <consortium name="The Broad Institute Genomics Platform"/>
            <consortium name="The Broad Institute Genome Sequencing Center for Infectious Disease"/>
            <person name="Wu L."/>
            <person name="Ma J."/>
        </authorList>
    </citation>
    <scope>NUCLEOTIDE SEQUENCE [LARGE SCALE GENOMIC DNA]</scope>
    <source>
        <strain evidence="5">CCM 8947</strain>
    </source>
</reference>
<keyword evidence="5" id="KW-1185">Reference proteome</keyword>
<name>A0ABW4CTU7_9LACO</name>
<dbReference type="Pfam" id="PF00440">
    <property type="entry name" value="TetR_N"/>
    <property type="match status" value="1"/>
</dbReference>
<dbReference type="RefSeq" id="WP_125696106.1">
    <property type="nucleotide sequence ID" value="NZ_JBHTOG010000063.1"/>
</dbReference>
<dbReference type="InterPro" id="IPR009057">
    <property type="entry name" value="Homeodomain-like_sf"/>
</dbReference>
<organism evidence="4 5">
    <name type="scientific">Lacticaseibacillus yichunensis</name>
    <dbReference type="NCBI Taxonomy" id="2486015"/>
    <lineage>
        <taxon>Bacteria</taxon>
        <taxon>Bacillati</taxon>
        <taxon>Bacillota</taxon>
        <taxon>Bacilli</taxon>
        <taxon>Lactobacillales</taxon>
        <taxon>Lactobacillaceae</taxon>
        <taxon>Lacticaseibacillus</taxon>
    </lineage>
</organism>
<comment type="caution">
    <text evidence="4">The sequence shown here is derived from an EMBL/GenBank/DDBJ whole genome shotgun (WGS) entry which is preliminary data.</text>
</comment>
<dbReference type="SUPFAM" id="SSF48498">
    <property type="entry name" value="Tetracyclin repressor-like, C-terminal domain"/>
    <property type="match status" value="1"/>
</dbReference>
<gene>
    <name evidence="4" type="ORF">ACFQ47_11150</name>
</gene>
<accession>A0ABW4CTU7</accession>
<dbReference type="InterPro" id="IPR036271">
    <property type="entry name" value="Tet_transcr_reg_TetR-rel_C_sf"/>
</dbReference>
<protein>
    <submittedName>
        <fullName evidence="4">TetR/AcrR family transcriptional regulator</fullName>
    </submittedName>
</protein>
<dbReference type="PANTHER" id="PTHR30055">
    <property type="entry name" value="HTH-TYPE TRANSCRIPTIONAL REGULATOR RUTR"/>
    <property type="match status" value="1"/>
</dbReference>
<keyword evidence="1 2" id="KW-0238">DNA-binding</keyword>
<feature type="DNA-binding region" description="H-T-H motif" evidence="2">
    <location>
        <begin position="41"/>
        <end position="60"/>
    </location>
</feature>
<dbReference type="InterPro" id="IPR023772">
    <property type="entry name" value="DNA-bd_HTH_TetR-type_CS"/>
</dbReference>
<dbReference type="PANTHER" id="PTHR30055:SF222">
    <property type="entry name" value="REGULATORY PROTEIN"/>
    <property type="match status" value="1"/>
</dbReference>
<evidence type="ECO:0000256" key="2">
    <source>
        <dbReference type="PROSITE-ProRule" id="PRU00335"/>
    </source>
</evidence>
<dbReference type="Gene3D" id="1.10.357.10">
    <property type="entry name" value="Tetracycline Repressor, domain 2"/>
    <property type="match status" value="1"/>
</dbReference>
<dbReference type="EMBL" id="JBHTOG010000063">
    <property type="protein sequence ID" value="MFD1433221.1"/>
    <property type="molecule type" value="Genomic_DNA"/>
</dbReference>
<dbReference type="PROSITE" id="PS50977">
    <property type="entry name" value="HTH_TETR_2"/>
    <property type="match status" value="1"/>
</dbReference>
<dbReference type="InterPro" id="IPR001647">
    <property type="entry name" value="HTH_TetR"/>
</dbReference>
<evidence type="ECO:0000313" key="5">
    <source>
        <dbReference type="Proteomes" id="UP001597192"/>
    </source>
</evidence>
<dbReference type="InterPro" id="IPR050109">
    <property type="entry name" value="HTH-type_TetR-like_transc_reg"/>
</dbReference>
<dbReference type="Proteomes" id="UP001597192">
    <property type="component" value="Unassembled WGS sequence"/>
</dbReference>
<dbReference type="PRINTS" id="PR00455">
    <property type="entry name" value="HTHTETR"/>
</dbReference>
<feature type="domain" description="HTH tetR-type" evidence="3">
    <location>
        <begin position="18"/>
        <end position="78"/>
    </location>
</feature>
<evidence type="ECO:0000256" key="1">
    <source>
        <dbReference type="ARBA" id="ARBA00023125"/>
    </source>
</evidence>